<dbReference type="EMBL" id="CP001103">
    <property type="protein sequence ID" value="AGV54092.1"/>
    <property type="molecule type" value="Genomic_DNA"/>
</dbReference>
<gene>
    <name evidence="1" type="ORF">MADE_000001022655</name>
</gene>
<evidence type="ECO:0000313" key="1">
    <source>
        <dbReference type="EMBL" id="AGV54092.1"/>
    </source>
</evidence>
<dbReference type="HOGENOM" id="CLU_2950006_0_0_6"/>
<dbReference type="Proteomes" id="UP000001870">
    <property type="component" value="Chromosome"/>
</dbReference>
<sequence length="59" mass="7124">MLGLSVFYEFKRPNDRGFRLDAKMFKKIEKSFYKRLKARKATCVAFISVRFFLKIILKQ</sequence>
<reference evidence="1 2" key="2">
    <citation type="journal article" date="2015" name="Antonie Van Leeuwenhoek">
        <title>Ecophysiological diversity of a novel member of the genus Alteromonas, and description of Alteromonas mediterranea sp. nov.</title>
        <authorList>
            <person name="Ivanova E.P."/>
            <person name="Lopez-Perez M."/>
            <person name="Zabalos M."/>
            <person name="Nguyen S.H."/>
            <person name="Webb H.K."/>
            <person name="Ryan J."/>
            <person name="Lagutin K."/>
            <person name="Vyssotski M."/>
            <person name="Crawford R.J."/>
            <person name="Rodriguez-Valera F."/>
        </authorList>
    </citation>
    <scope>NUCLEOTIDE SEQUENCE [LARGE SCALE GENOMIC DNA]</scope>
    <source>
        <strain evidence="2">DSM 17117 / CIP 110805 / LMG 28347 / Deep ecotype</strain>
    </source>
</reference>
<organism evidence="1 2">
    <name type="scientific">Alteromonas mediterranea (strain DSM 17117 / CIP 110805 / LMG 28347 / Deep ecotype)</name>
    <dbReference type="NCBI Taxonomy" id="1774373"/>
    <lineage>
        <taxon>Bacteria</taxon>
        <taxon>Pseudomonadati</taxon>
        <taxon>Pseudomonadota</taxon>
        <taxon>Gammaproteobacteria</taxon>
        <taxon>Alteromonadales</taxon>
        <taxon>Alteromonadaceae</taxon>
        <taxon>Alteromonas/Salinimonas group</taxon>
        <taxon>Alteromonas</taxon>
    </lineage>
</organism>
<reference evidence="1 2" key="1">
    <citation type="journal article" date="2008" name="ISME J.">
        <title>Comparative genomics of two ecotypes of the marine planktonic copiotroph Alteromonas macleodii suggests alternative lifestyles associated with different kinds of particulate organic matter.</title>
        <authorList>
            <person name="Ivars-Martinez E."/>
            <person name="Martin-Cuadrado A.B."/>
            <person name="D'Auria G."/>
            <person name="Mira A."/>
            <person name="Ferriera S."/>
            <person name="Johnson J."/>
            <person name="Friedman R."/>
            <person name="Rodriguez-Valera F."/>
        </authorList>
    </citation>
    <scope>NUCLEOTIDE SEQUENCE [LARGE SCALE GENOMIC DNA]</scope>
    <source>
        <strain evidence="2">DSM 17117 / CIP 110805 / LMG 28347 / Deep ecotype</strain>
    </source>
</reference>
<dbReference type="AlphaFoldDB" id="T2DMR7"/>
<proteinExistence type="predicted"/>
<evidence type="ECO:0000313" key="2">
    <source>
        <dbReference type="Proteomes" id="UP000001870"/>
    </source>
</evidence>
<name>T2DMR7_ALTMD</name>
<keyword evidence="2" id="KW-1185">Reference proteome</keyword>
<dbReference type="KEGG" id="amc:MADE_000001022655"/>
<accession>T2DMR7</accession>
<protein>
    <submittedName>
        <fullName evidence="1">Uncharacterized protein</fullName>
    </submittedName>
</protein>